<evidence type="ECO:0000313" key="3">
    <source>
        <dbReference type="Proteomes" id="UP001244341"/>
    </source>
</evidence>
<dbReference type="SUPFAM" id="SSF52058">
    <property type="entry name" value="L domain-like"/>
    <property type="match status" value="1"/>
</dbReference>
<organism evidence="2 3">
    <name type="scientific">Tetradesmus obliquus</name>
    <name type="common">Green alga</name>
    <name type="synonym">Acutodesmus obliquus</name>
    <dbReference type="NCBI Taxonomy" id="3088"/>
    <lineage>
        <taxon>Eukaryota</taxon>
        <taxon>Viridiplantae</taxon>
        <taxon>Chlorophyta</taxon>
        <taxon>core chlorophytes</taxon>
        <taxon>Chlorophyceae</taxon>
        <taxon>CS clade</taxon>
        <taxon>Sphaeropleales</taxon>
        <taxon>Scenedesmaceae</taxon>
        <taxon>Tetradesmus</taxon>
    </lineage>
</organism>
<accession>A0ABY8USP2</accession>
<dbReference type="EMBL" id="CP126223">
    <property type="protein sequence ID" value="WIA23357.1"/>
    <property type="molecule type" value="Genomic_DNA"/>
</dbReference>
<keyword evidence="3" id="KW-1185">Reference proteome</keyword>
<dbReference type="InterPro" id="IPR032675">
    <property type="entry name" value="LRR_dom_sf"/>
</dbReference>
<sequence length="577" mass="62383">MGRQHGRKPCGPTGQATGIDLLQLCVELGYLASNEQRCAVSSVCRTLNALCRAQVEQLSMPLGLSSLSCLTQLQQLAVLVQSPGMPTAPPGLLPFPAAAATSWQPGISRALSSLQHLTQLKHLQLRFVCGERGYFMCPAFLPIASSLVQLTHLDLGYVEVTPAALAGLAQLQQLQCLTLYGSLSGLSAQDYGCLSSLRSLQRLEMFHDWPPASDDAAEPEDHVLDAQQLQQLGVALGCLTQLSWLNLPMSRGSSALLPLLQKLPALRQLYLQSIERHQVEVPIASFAAAAQQLRVLQMDNVRLTAQGLASIAKLTQLQQLTLFNLSLDVDLGMQQCLTQLSQLSQLQQLCFDSLASEGPPSPAVLDNAALSVLVQHWRSLRSLHISYTALPEAANMLLTSLAGLEACTNLSLYRFQTEGAAQREVVVDAAQMPPRLQSLCLCTLTLRNAQLLPQTLEHLWFTDVSTPDLNPAAPQNPDPAHHLNLGHTLAGRLPLLLTLVLRCAGPGGPPSVTTASLAAIAAGSGLGLQQLLQQAMPRVTVRPATNDWFWGTNFPLGSCLNTENPMEWWKFTAWTIL</sequence>
<dbReference type="Proteomes" id="UP001244341">
    <property type="component" value="Chromosome 16b"/>
</dbReference>
<dbReference type="PANTHER" id="PTHR12904:SF23">
    <property type="entry name" value="PROTEIN ZER-1 HOMOLOG"/>
    <property type="match status" value="1"/>
</dbReference>
<comment type="subcellular location">
    <subcellularLocation>
        <location evidence="1">Cytoplasm</location>
        <location evidence="1">Cytoskeleton</location>
        <location evidence="1">Cilium axoneme</location>
    </subcellularLocation>
</comment>
<name>A0ABY8USP2_TETOB</name>
<proteinExistence type="predicted"/>
<evidence type="ECO:0000313" key="2">
    <source>
        <dbReference type="EMBL" id="WIA23357.1"/>
    </source>
</evidence>
<gene>
    <name evidence="2" type="ORF">OEZ85_000120</name>
</gene>
<dbReference type="InterPro" id="IPR051341">
    <property type="entry name" value="Zyg-11_UBL_adapter"/>
</dbReference>
<reference evidence="2 3" key="1">
    <citation type="submission" date="2023-05" db="EMBL/GenBank/DDBJ databases">
        <title>A 100% complete, gapless, phased diploid assembly of the Scenedesmus obliquus UTEX 3031 genome.</title>
        <authorList>
            <person name="Biondi T.C."/>
            <person name="Hanschen E.R."/>
            <person name="Kwon T."/>
            <person name="Eng W."/>
            <person name="Kruse C.P.S."/>
            <person name="Koehler S.I."/>
            <person name="Kunde Y."/>
            <person name="Gleasner C.D."/>
            <person name="You Mak K.T."/>
            <person name="Polle J."/>
            <person name="Hovde B.T."/>
            <person name="Starkenburg S.R."/>
        </authorList>
    </citation>
    <scope>NUCLEOTIDE SEQUENCE [LARGE SCALE GENOMIC DNA]</scope>
    <source>
        <strain evidence="2 3">DOE0152z</strain>
    </source>
</reference>
<evidence type="ECO:0000256" key="1">
    <source>
        <dbReference type="ARBA" id="ARBA00004430"/>
    </source>
</evidence>
<evidence type="ECO:0008006" key="4">
    <source>
        <dbReference type="Google" id="ProtNLM"/>
    </source>
</evidence>
<protein>
    <recommendedName>
        <fullName evidence="4">F-box domain-containing protein</fullName>
    </recommendedName>
</protein>
<dbReference type="Gene3D" id="3.80.10.10">
    <property type="entry name" value="Ribonuclease Inhibitor"/>
    <property type="match status" value="1"/>
</dbReference>
<dbReference type="PANTHER" id="PTHR12904">
    <property type="match status" value="1"/>
</dbReference>